<feature type="region of interest" description="Disordered" evidence="1">
    <location>
        <begin position="104"/>
        <end position="189"/>
    </location>
</feature>
<feature type="transmembrane region" description="Helical" evidence="2">
    <location>
        <begin position="254"/>
        <end position="279"/>
    </location>
</feature>
<keyword evidence="4" id="KW-1185">Reference proteome</keyword>
<evidence type="ECO:0000313" key="3">
    <source>
        <dbReference type="EMBL" id="TRM61597.1"/>
    </source>
</evidence>
<protein>
    <submittedName>
        <fullName evidence="3">Uncharacterized protein</fullName>
    </submittedName>
</protein>
<name>A0A550C9W8_9AGAR</name>
<evidence type="ECO:0000313" key="4">
    <source>
        <dbReference type="Proteomes" id="UP000320762"/>
    </source>
</evidence>
<dbReference type="Proteomes" id="UP000320762">
    <property type="component" value="Unassembled WGS sequence"/>
</dbReference>
<evidence type="ECO:0000256" key="2">
    <source>
        <dbReference type="SAM" id="Phobius"/>
    </source>
</evidence>
<feature type="compositionally biased region" description="Polar residues" evidence="1">
    <location>
        <begin position="170"/>
        <end position="182"/>
    </location>
</feature>
<keyword evidence="2" id="KW-0472">Membrane</keyword>
<gene>
    <name evidence="3" type="ORF">BD626DRAFT_80261</name>
</gene>
<keyword evidence="2" id="KW-1133">Transmembrane helix</keyword>
<organism evidence="3 4">
    <name type="scientific">Schizophyllum amplum</name>
    <dbReference type="NCBI Taxonomy" id="97359"/>
    <lineage>
        <taxon>Eukaryota</taxon>
        <taxon>Fungi</taxon>
        <taxon>Dikarya</taxon>
        <taxon>Basidiomycota</taxon>
        <taxon>Agaricomycotina</taxon>
        <taxon>Agaricomycetes</taxon>
        <taxon>Agaricomycetidae</taxon>
        <taxon>Agaricales</taxon>
        <taxon>Schizophyllaceae</taxon>
        <taxon>Schizophyllum</taxon>
    </lineage>
</organism>
<sequence length="338" mass="36715">MLRLRGFCAKGLSRVSQERVDWCPSPRPTPEFPRHRSQPSHAKGAPWCPSLFPVFIHAYHLSALPDTLQNKENRTKQRIEEQTRGRHTQVRKLGGRAHKCTFLPAHLRGGKPSPTSSWRGGVPRPGGSNSVRHSPAYPERLRAGGHQGWPPGAASARTTGRSSDCMVGRSTCQASSPRSLGQRSGRVAPRARARLEPVPVTGTLEHAAAAVRCKTTSHRAFGTHLGVAPASRGCQAVPSPSCIGSPSWRRATPAVTAIFSLSALLGGPSFLLIPSSWLVSFACRRSGAAGSTDEDSLSYHLYLLILFVVSTLLYTYNTLLIYPCSSRACKPARRQTFR</sequence>
<comment type="caution">
    <text evidence="3">The sequence shown here is derived from an EMBL/GenBank/DDBJ whole genome shotgun (WGS) entry which is preliminary data.</text>
</comment>
<feature type="transmembrane region" description="Helical" evidence="2">
    <location>
        <begin position="299"/>
        <end position="324"/>
    </location>
</feature>
<dbReference type="AlphaFoldDB" id="A0A550C9W8"/>
<proteinExistence type="predicted"/>
<reference evidence="3 4" key="1">
    <citation type="journal article" date="2019" name="New Phytol.">
        <title>Comparative genomics reveals unique wood-decay strategies and fruiting body development in the Schizophyllaceae.</title>
        <authorList>
            <person name="Almasi E."/>
            <person name="Sahu N."/>
            <person name="Krizsan K."/>
            <person name="Balint B."/>
            <person name="Kovacs G.M."/>
            <person name="Kiss B."/>
            <person name="Cseklye J."/>
            <person name="Drula E."/>
            <person name="Henrissat B."/>
            <person name="Nagy I."/>
            <person name="Chovatia M."/>
            <person name="Adam C."/>
            <person name="LaButti K."/>
            <person name="Lipzen A."/>
            <person name="Riley R."/>
            <person name="Grigoriev I.V."/>
            <person name="Nagy L.G."/>
        </authorList>
    </citation>
    <scope>NUCLEOTIDE SEQUENCE [LARGE SCALE GENOMIC DNA]</scope>
    <source>
        <strain evidence="3 4">NL-1724</strain>
    </source>
</reference>
<dbReference type="EMBL" id="VDMD01000016">
    <property type="protein sequence ID" value="TRM61597.1"/>
    <property type="molecule type" value="Genomic_DNA"/>
</dbReference>
<evidence type="ECO:0000256" key="1">
    <source>
        <dbReference type="SAM" id="MobiDB-lite"/>
    </source>
</evidence>
<keyword evidence="2" id="KW-0812">Transmembrane</keyword>
<accession>A0A550C9W8</accession>